<dbReference type="InterPro" id="IPR039420">
    <property type="entry name" value="WalR-like"/>
</dbReference>
<feature type="domain" description="HTH luxR-type" evidence="4">
    <location>
        <begin position="151"/>
        <end position="216"/>
    </location>
</feature>
<dbReference type="GO" id="GO:0000160">
    <property type="term" value="P:phosphorelay signal transduction system"/>
    <property type="evidence" value="ECO:0007669"/>
    <property type="project" value="InterPro"/>
</dbReference>
<dbReference type="Gene3D" id="3.40.50.2300">
    <property type="match status" value="1"/>
</dbReference>
<dbReference type="RefSeq" id="WP_093280935.1">
    <property type="nucleotide sequence ID" value="NZ_FOFS01000001.1"/>
</dbReference>
<proteinExistence type="predicted"/>
<dbReference type="SMART" id="SM00421">
    <property type="entry name" value="HTH_LUXR"/>
    <property type="match status" value="1"/>
</dbReference>
<keyword evidence="2" id="KW-0238">DNA-binding</keyword>
<evidence type="ECO:0000256" key="2">
    <source>
        <dbReference type="ARBA" id="ARBA00023125"/>
    </source>
</evidence>
<dbReference type="PROSITE" id="PS50043">
    <property type="entry name" value="HTH_LUXR_2"/>
    <property type="match status" value="1"/>
</dbReference>
<keyword evidence="1 3" id="KW-0597">Phosphoprotein</keyword>
<dbReference type="InterPro" id="IPR000792">
    <property type="entry name" value="Tscrpt_reg_LuxR_C"/>
</dbReference>
<dbReference type="Proteomes" id="UP000199233">
    <property type="component" value="Unassembled WGS sequence"/>
</dbReference>
<dbReference type="InterPro" id="IPR001789">
    <property type="entry name" value="Sig_transdc_resp-reg_receiver"/>
</dbReference>
<feature type="domain" description="Response regulatory" evidence="5">
    <location>
        <begin position="12"/>
        <end position="128"/>
    </location>
</feature>
<dbReference type="AlphaFoldDB" id="A0A1H9A2Z0"/>
<dbReference type="PROSITE" id="PS50110">
    <property type="entry name" value="RESPONSE_REGULATORY"/>
    <property type="match status" value="1"/>
</dbReference>
<evidence type="ECO:0000259" key="4">
    <source>
        <dbReference type="PROSITE" id="PS50043"/>
    </source>
</evidence>
<dbReference type="SMART" id="SM00448">
    <property type="entry name" value="REC"/>
    <property type="match status" value="1"/>
</dbReference>
<evidence type="ECO:0000313" key="6">
    <source>
        <dbReference type="EMBL" id="SEP71060.1"/>
    </source>
</evidence>
<dbReference type="EMBL" id="FOFS01000001">
    <property type="protein sequence ID" value="SEP71060.1"/>
    <property type="molecule type" value="Genomic_DNA"/>
</dbReference>
<reference evidence="6 7" key="1">
    <citation type="submission" date="2016-10" db="EMBL/GenBank/DDBJ databases">
        <authorList>
            <person name="de Groot N.N."/>
        </authorList>
    </citation>
    <scope>NUCLEOTIDE SEQUENCE [LARGE SCALE GENOMIC DNA]</scope>
    <source>
        <strain evidence="6 7">DSM 25927</strain>
    </source>
</reference>
<dbReference type="CDD" id="cd17535">
    <property type="entry name" value="REC_NarL-like"/>
    <property type="match status" value="1"/>
</dbReference>
<sequence>MNATASSAEPITVMLVDDHPVVRDGYRRLLDSTDDIRVIAEAGDGESACALYAKRAPRVVILDLSMPGIGGLETIRRLRAKDPAARILVFTMHDSQAMVQRTLLAGAAGHLSKSRCIQQMVAAVRAVAAGKRYVETVEPPVSEPAPDGDGEPAALSALSKREFQLFCLLAEGRSVQDIARQLSISIKTVGTHHAAIMRKLVLHNRTELVRLAISCGVIPV</sequence>
<dbReference type="STRING" id="489703.SAMN04488038_101256"/>
<dbReference type="SUPFAM" id="SSF52172">
    <property type="entry name" value="CheY-like"/>
    <property type="match status" value="1"/>
</dbReference>
<dbReference type="GO" id="GO:0006355">
    <property type="term" value="P:regulation of DNA-templated transcription"/>
    <property type="evidence" value="ECO:0007669"/>
    <property type="project" value="InterPro"/>
</dbReference>
<dbReference type="CDD" id="cd06170">
    <property type="entry name" value="LuxR_C_like"/>
    <property type="match status" value="1"/>
</dbReference>
<evidence type="ECO:0000256" key="1">
    <source>
        <dbReference type="ARBA" id="ARBA00022553"/>
    </source>
</evidence>
<dbReference type="PRINTS" id="PR00038">
    <property type="entry name" value="HTHLUXR"/>
</dbReference>
<dbReference type="PANTHER" id="PTHR43214">
    <property type="entry name" value="TWO-COMPONENT RESPONSE REGULATOR"/>
    <property type="match status" value="1"/>
</dbReference>
<dbReference type="GO" id="GO:0003677">
    <property type="term" value="F:DNA binding"/>
    <property type="evidence" value="ECO:0007669"/>
    <property type="project" value="UniProtKB-KW"/>
</dbReference>
<evidence type="ECO:0000259" key="5">
    <source>
        <dbReference type="PROSITE" id="PS50110"/>
    </source>
</evidence>
<dbReference type="SUPFAM" id="SSF46894">
    <property type="entry name" value="C-terminal effector domain of the bipartite response regulators"/>
    <property type="match status" value="1"/>
</dbReference>
<evidence type="ECO:0000313" key="7">
    <source>
        <dbReference type="Proteomes" id="UP000199233"/>
    </source>
</evidence>
<dbReference type="InterPro" id="IPR016032">
    <property type="entry name" value="Sig_transdc_resp-reg_C-effctor"/>
</dbReference>
<protein>
    <submittedName>
        <fullName evidence="6">Two component transcriptional regulator, LuxR family</fullName>
    </submittedName>
</protein>
<gene>
    <name evidence="6" type="ORF">SAMN04488038_101256</name>
</gene>
<dbReference type="PANTHER" id="PTHR43214:SF43">
    <property type="entry name" value="TWO-COMPONENT RESPONSE REGULATOR"/>
    <property type="match status" value="1"/>
</dbReference>
<dbReference type="OrthoDB" id="9796655at2"/>
<organism evidence="6 7">
    <name type="scientific">Solimonas aquatica</name>
    <dbReference type="NCBI Taxonomy" id="489703"/>
    <lineage>
        <taxon>Bacteria</taxon>
        <taxon>Pseudomonadati</taxon>
        <taxon>Pseudomonadota</taxon>
        <taxon>Gammaproteobacteria</taxon>
        <taxon>Nevskiales</taxon>
        <taxon>Nevskiaceae</taxon>
        <taxon>Solimonas</taxon>
    </lineage>
</organism>
<dbReference type="InterPro" id="IPR058245">
    <property type="entry name" value="NreC/VraR/RcsB-like_REC"/>
</dbReference>
<keyword evidence="7" id="KW-1185">Reference proteome</keyword>
<dbReference type="Pfam" id="PF00072">
    <property type="entry name" value="Response_reg"/>
    <property type="match status" value="1"/>
</dbReference>
<dbReference type="InterPro" id="IPR011006">
    <property type="entry name" value="CheY-like_superfamily"/>
</dbReference>
<name>A0A1H9A2Z0_9GAMM</name>
<feature type="modified residue" description="4-aspartylphosphate" evidence="3">
    <location>
        <position position="63"/>
    </location>
</feature>
<dbReference type="Pfam" id="PF00196">
    <property type="entry name" value="GerE"/>
    <property type="match status" value="1"/>
</dbReference>
<accession>A0A1H9A2Z0</accession>
<evidence type="ECO:0000256" key="3">
    <source>
        <dbReference type="PROSITE-ProRule" id="PRU00169"/>
    </source>
</evidence>
<dbReference type="PROSITE" id="PS00622">
    <property type="entry name" value="HTH_LUXR_1"/>
    <property type="match status" value="1"/>
</dbReference>